<dbReference type="Proteomes" id="UP000527355">
    <property type="component" value="Unassembled WGS sequence"/>
</dbReference>
<comment type="caution">
    <text evidence="2">The sequence shown here is derived from an EMBL/GenBank/DDBJ whole genome shotgun (WGS) entry which is preliminary data.</text>
</comment>
<protein>
    <submittedName>
        <fullName evidence="2">Uncharacterized protein</fullName>
    </submittedName>
</protein>
<evidence type="ECO:0000313" key="2">
    <source>
        <dbReference type="EMBL" id="KAF6349000.1"/>
    </source>
</evidence>
<keyword evidence="3" id="KW-1185">Reference proteome</keyword>
<sequence>MEALPEGRCHRSPSLVAAQGGAGPTRVLAAPSRYLCPEVTLPLRTILTQTCCYGAACRPARRGLGREDTAARPLAASLSFSPGRFLCFANSCHDGFVLQAWLPRWASVLGAARPCSAPGLGETSPPACPLTKAATWGPREGLRRPLRVAAVHPLGRVCPGCRLCGRWGVRPGTTAPSSTAAPRPHHPTRHSCFKESGVTPSTSSELK</sequence>
<reference evidence="2 3" key="1">
    <citation type="journal article" date="2020" name="Nature">
        <title>Six reference-quality genomes reveal evolution of bat adaptations.</title>
        <authorList>
            <person name="Jebb D."/>
            <person name="Huang Z."/>
            <person name="Pippel M."/>
            <person name="Hughes G.M."/>
            <person name="Lavrichenko K."/>
            <person name="Devanna P."/>
            <person name="Winkler S."/>
            <person name="Jermiin L.S."/>
            <person name="Skirmuntt E.C."/>
            <person name="Katzourakis A."/>
            <person name="Burkitt-Gray L."/>
            <person name="Ray D.A."/>
            <person name="Sullivan K.A.M."/>
            <person name="Roscito J.G."/>
            <person name="Kirilenko B.M."/>
            <person name="Davalos L.M."/>
            <person name="Corthals A.P."/>
            <person name="Power M.L."/>
            <person name="Jones G."/>
            <person name="Ransome R.D."/>
            <person name="Dechmann D.K.N."/>
            <person name="Locatelli A.G."/>
            <person name="Puechmaille S.J."/>
            <person name="Fedrigo O."/>
            <person name="Jarvis E.D."/>
            <person name="Hiller M."/>
            <person name="Vernes S.C."/>
            <person name="Myers E.W."/>
            <person name="Teeling E.C."/>
        </authorList>
    </citation>
    <scope>NUCLEOTIDE SEQUENCE [LARGE SCALE GENOMIC DNA]</scope>
    <source>
        <strain evidence="2">MMyoMyo1</strain>
        <tissue evidence="2">Flight muscle</tissue>
    </source>
</reference>
<dbReference type="EMBL" id="JABWUV010000006">
    <property type="protein sequence ID" value="KAF6349000.1"/>
    <property type="molecule type" value="Genomic_DNA"/>
</dbReference>
<name>A0A7J7XI65_MYOMY</name>
<proteinExistence type="predicted"/>
<accession>A0A7J7XI65</accession>
<evidence type="ECO:0000256" key="1">
    <source>
        <dbReference type="SAM" id="MobiDB-lite"/>
    </source>
</evidence>
<organism evidence="2 3">
    <name type="scientific">Myotis myotis</name>
    <name type="common">Greater mouse-eared bat</name>
    <name type="synonym">Vespertilio myotis</name>
    <dbReference type="NCBI Taxonomy" id="51298"/>
    <lineage>
        <taxon>Eukaryota</taxon>
        <taxon>Metazoa</taxon>
        <taxon>Chordata</taxon>
        <taxon>Craniata</taxon>
        <taxon>Vertebrata</taxon>
        <taxon>Euteleostomi</taxon>
        <taxon>Mammalia</taxon>
        <taxon>Eutheria</taxon>
        <taxon>Laurasiatheria</taxon>
        <taxon>Chiroptera</taxon>
        <taxon>Yangochiroptera</taxon>
        <taxon>Vespertilionidae</taxon>
        <taxon>Myotis</taxon>
    </lineage>
</organism>
<dbReference type="AlphaFoldDB" id="A0A7J7XI65"/>
<evidence type="ECO:0000313" key="3">
    <source>
        <dbReference type="Proteomes" id="UP000527355"/>
    </source>
</evidence>
<feature type="region of interest" description="Disordered" evidence="1">
    <location>
        <begin position="174"/>
        <end position="207"/>
    </location>
</feature>
<feature type="compositionally biased region" description="Polar residues" evidence="1">
    <location>
        <begin position="198"/>
        <end position="207"/>
    </location>
</feature>
<gene>
    <name evidence="2" type="ORF">mMyoMyo1_011590</name>
</gene>